<reference evidence="4" key="2">
    <citation type="submission" date="2025-09" db="UniProtKB">
        <authorList>
            <consortium name="Ensembl"/>
        </authorList>
    </citation>
    <scope>IDENTIFICATION</scope>
</reference>
<evidence type="ECO:0000259" key="3">
    <source>
        <dbReference type="Pfam" id="PF15552"/>
    </source>
</evidence>
<keyword evidence="2" id="KW-0812">Transmembrane</keyword>
<evidence type="ECO:0000256" key="2">
    <source>
        <dbReference type="SAM" id="Phobius"/>
    </source>
</evidence>
<feature type="domain" description="DUF4657" evidence="3">
    <location>
        <begin position="140"/>
        <end position="196"/>
    </location>
</feature>
<dbReference type="AlphaFoldDB" id="A0A8B9CI90"/>
<dbReference type="Pfam" id="PF15552">
    <property type="entry name" value="DUF4657"/>
    <property type="match status" value="1"/>
</dbReference>
<dbReference type="InterPro" id="IPR027958">
    <property type="entry name" value="DUF4657"/>
</dbReference>
<organism evidence="4 5">
    <name type="scientific">Anser brachyrhynchus</name>
    <name type="common">Pink-footed goose</name>
    <dbReference type="NCBI Taxonomy" id="132585"/>
    <lineage>
        <taxon>Eukaryota</taxon>
        <taxon>Metazoa</taxon>
        <taxon>Chordata</taxon>
        <taxon>Craniata</taxon>
        <taxon>Vertebrata</taxon>
        <taxon>Euteleostomi</taxon>
        <taxon>Archelosauria</taxon>
        <taxon>Archosauria</taxon>
        <taxon>Dinosauria</taxon>
        <taxon>Saurischia</taxon>
        <taxon>Theropoda</taxon>
        <taxon>Coelurosauria</taxon>
        <taxon>Aves</taxon>
        <taxon>Neognathae</taxon>
        <taxon>Galloanserae</taxon>
        <taxon>Anseriformes</taxon>
        <taxon>Anatidae</taxon>
        <taxon>Anserinae</taxon>
        <taxon>Anser</taxon>
    </lineage>
</organism>
<reference evidence="4" key="1">
    <citation type="submission" date="2025-08" db="UniProtKB">
        <authorList>
            <consortium name="Ensembl"/>
        </authorList>
    </citation>
    <scope>IDENTIFICATION</scope>
</reference>
<feature type="transmembrane region" description="Helical" evidence="2">
    <location>
        <begin position="327"/>
        <end position="346"/>
    </location>
</feature>
<feature type="compositionally biased region" description="Polar residues" evidence="1">
    <location>
        <begin position="73"/>
        <end position="89"/>
    </location>
</feature>
<evidence type="ECO:0000313" key="4">
    <source>
        <dbReference type="Ensembl" id="ENSABRP00000020406.1"/>
    </source>
</evidence>
<feature type="region of interest" description="Disordered" evidence="1">
    <location>
        <begin position="60"/>
        <end position="163"/>
    </location>
</feature>
<dbReference type="GeneTree" id="ENSGT00950000185549"/>
<protein>
    <recommendedName>
        <fullName evidence="3">DUF4657 domain-containing protein</fullName>
    </recommendedName>
</protein>
<dbReference type="PANTHER" id="PTHR37336">
    <property type="entry name" value="SIMILAR TO 9930012K11RIK PROTEIN"/>
    <property type="match status" value="1"/>
</dbReference>
<evidence type="ECO:0000256" key="1">
    <source>
        <dbReference type="SAM" id="MobiDB-lite"/>
    </source>
</evidence>
<dbReference type="Proteomes" id="UP000694426">
    <property type="component" value="Unplaced"/>
</dbReference>
<dbReference type="PANTHER" id="PTHR37336:SF1">
    <property type="entry name" value="SIMILAR TO 9930012K11RIK PROTEIN"/>
    <property type="match status" value="1"/>
</dbReference>
<keyword evidence="2" id="KW-1133">Transmembrane helix</keyword>
<sequence length="423" mass="44943">MLRRRGAFSVERLRGLGELLGGGVVPGVARSCWRGPSLSYPCWGGALGVPSGSKLRGRLLKSESEDSGVEMASNENSPSTPLGSESSFSLDGFQPARGDPQKSPPGGERGAEPPRPLRSRSASRKPGQQRSRRQRQLSRRSTSAGDPRGLGAEEPEAAEAEGAMPGQGLRYLEHICQMLERVARLQQDNRLLRQQATGARRAGTVVRAGALLWLWDPVGGARNPQLPAGTVGNGALLPSPVPGAHRAHPRRCANTVWRVPAGSFDGFLGSIPRSRGLTLPPVPPPGPQGTQRCMGGEGQHLAFSWAVPVPVQKSVALARLCRCTADIFSIFFYVYIYIYIAFPLRVTVATDFILLKPGPACDVVGKEQLRGDGELGAGGRLGKVPATLVSALASSRGAGWAASAMRFGLALCPPTWGRWVAFV</sequence>
<name>A0A8B9CI90_9AVES</name>
<proteinExistence type="predicted"/>
<dbReference type="Ensembl" id="ENSABRT00000028717.1">
    <property type="protein sequence ID" value="ENSABRP00000020406.1"/>
    <property type="gene ID" value="ENSABRG00000017387.1"/>
</dbReference>
<keyword evidence="2" id="KW-0472">Membrane</keyword>
<keyword evidence="5" id="KW-1185">Reference proteome</keyword>
<evidence type="ECO:0000313" key="5">
    <source>
        <dbReference type="Proteomes" id="UP000694426"/>
    </source>
</evidence>
<accession>A0A8B9CI90</accession>